<accession>A0A165Y083</accession>
<dbReference type="Proteomes" id="UP000076798">
    <property type="component" value="Unassembled WGS sequence"/>
</dbReference>
<sequence length="85" mass="9389">MPNLPPSRPVFIFFSLRLSNCDIAEAIPFSLVTNTYASIFSSPAKQSTLLLHNIHWPAFQKIQLLSPSCAPKSHSSRKTPSVHGL</sequence>
<evidence type="ECO:0000313" key="1">
    <source>
        <dbReference type="EMBL" id="KZT32736.1"/>
    </source>
</evidence>
<evidence type="ECO:0000313" key="2">
    <source>
        <dbReference type="Proteomes" id="UP000076798"/>
    </source>
</evidence>
<gene>
    <name evidence="1" type="ORF">SISSUDRAFT_488731</name>
</gene>
<organism evidence="1 2">
    <name type="scientific">Sistotremastrum suecicum HHB10207 ss-3</name>
    <dbReference type="NCBI Taxonomy" id="1314776"/>
    <lineage>
        <taxon>Eukaryota</taxon>
        <taxon>Fungi</taxon>
        <taxon>Dikarya</taxon>
        <taxon>Basidiomycota</taxon>
        <taxon>Agaricomycotina</taxon>
        <taxon>Agaricomycetes</taxon>
        <taxon>Sistotremastrales</taxon>
        <taxon>Sistotremastraceae</taxon>
        <taxon>Sistotremastrum</taxon>
    </lineage>
</organism>
<reference evidence="1 2" key="1">
    <citation type="journal article" date="2016" name="Mol. Biol. Evol.">
        <title>Comparative Genomics of Early-Diverging Mushroom-Forming Fungi Provides Insights into the Origins of Lignocellulose Decay Capabilities.</title>
        <authorList>
            <person name="Nagy L.G."/>
            <person name="Riley R."/>
            <person name="Tritt A."/>
            <person name="Adam C."/>
            <person name="Daum C."/>
            <person name="Floudas D."/>
            <person name="Sun H."/>
            <person name="Yadav J.S."/>
            <person name="Pangilinan J."/>
            <person name="Larsson K.H."/>
            <person name="Matsuura K."/>
            <person name="Barry K."/>
            <person name="Labutti K."/>
            <person name="Kuo R."/>
            <person name="Ohm R.A."/>
            <person name="Bhattacharya S.S."/>
            <person name="Shirouzu T."/>
            <person name="Yoshinaga Y."/>
            <person name="Martin F.M."/>
            <person name="Grigoriev I.V."/>
            <person name="Hibbett D.S."/>
        </authorList>
    </citation>
    <scope>NUCLEOTIDE SEQUENCE [LARGE SCALE GENOMIC DNA]</scope>
    <source>
        <strain evidence="1 2">HHB10207 ss-3</strain>
    </source>
</reference>
<protein>
    <submittedName>
        <fullName evidence="1">Uncharacterized protein</fullName>
    </submittedName>
</protein>
<dbReference type="AlphaFoldDB" id="A0A165Y083"/>
<name>A0A165Y083_9AGAM</name>
<proteinExistence type="predicted"/>
<dbReference type="EMBL" id="KV428299">
    <property type="protein sequence ID" value="KZT32736.1"/>
    <property type="molecule type" value="Genomic_DNA"/>
</dbReference>
<keyword evidence="2" id="KW-1185">Reference proteome</keyword>